<feature type="compositionally biased region" description="Basic and acidic residues" evidence="1">
    <location>
        <begin position="117"/>
        <end position="126"/>
    </location>
</feature>
<evidence type="ECO:0000313" key="2">
    <source>
        <dbReference type="EMBL" id="PAV21485.1"/>
    </source>
</evidence>
<gene>
    <name evidence="2" type="ORF">PNOK_0411200</name>
</gene>
<proteinExistence type="predicted"/>
<dbReference type="OrthoDB" id="3246206at2759"/>
<organism evidence="2 3">
    <name type="scientific">Pyrrhoderma noxium</name>
    <dbReference type="NCBI Taxonomy" id="2282107"/>
    <lineage>
        <taxon>Eukaryota</taxon>
        <taxon>Fungi</taxon>
        <taxon>Dikarya</taxon>
        <taxon>Basidiomycota</taxon>
        <taxon>Agaricomycotina</taxon>
        <taxon>Agaricomycetes</taxon>
        <taxon>Hymenochaetales</taxon>
        <taxon>Hymenochaetaceae</taxon>
        <taxon>Pyrrhoderma</taxon>
    </lineage>
</organism>
<feature type="compositionally biased region" description="Basic and acidic residues" evidence="1">
    <location>
        <begin position="134"/>
        <end position="149"/>
    </location>
</feature>
<keyword evidence="3" id="KW-1185">Reference proteome</keyword>
<comment type="caution">
    <text evidence="2">The sequence shown here is derived from an EMBL/GenBank/DDBJ whole genome shotgun (WGS) entry which is preliminary data.</text>
</comment>
<dbReference type="AlphaFoldDB" id="A0A286UPT8"/>
<sequence>MTLCNAEQPRQHHCFGLELALTARISISSSDSTSNNPSIPLADPLTGGSYRMPSPAVYVISIVGVVAVGFAFKEFIYDPHIAPRLEAWIDEIQERRRRGVEHLRRRVDPIPASVPRSSHEDADRRSHAGSPLLKDNDSVSIHELRDMRHASGRATDPLGVSTSTSRNNQTGNGNILRQRSSAPSATNDITSLPDIPSLRNDRVNSGYLDIPNDNEIPYIPLSPSSTQAHMNSSVTFNGAQNVRSPTLSPARSQFSVGSDSVTIESASPHAPSSPLQTRTGIIFDADTDLSRSVSYKPRTHLPTPANTSLNTSLALSPGPPISLGGVAVNQESDTLQFINNAPASQSLHNLQATADNETQSIPISLTSSHTSILSFNTAYSAPGSPNSGAEFVSLPASPSASSLRSPIEELEEQDISFIRSGTPSSISDLDSLVRSPFSNIGDSDDMGNDPPIPSFALEDDTYTIRHGQREEVLYESLSDSSSEGSWEELAANPVSPGSRVYEF</sequence>
<reference evidence="2 3" key="1">
    <citation type="journal article" date="2017" name="Mol. Ecol.">
        <title>Comparative and population genomic landscape of Phellinus noxius: A hypervariable fungus causing root rot in trees.</title>
        <authorList>
            <person name="Chung C.L."/>
            <person name="Lee T.J."/>
            <person name="Akiba M."/>
            <person name="Lee H.H."/>
            <person name="Kuo T.H."/>
            <person name="Liu D."/>
            <person name="Ke H.M."/>
            <person name="Yokoi T."/>
            <person name="Roa M.B."/>
            <person name="Lu M.J."/>
            <person name="Chang Y.Y."/>
            <person name="Ann P.J."/>
            <person name="Tsai J.N."/>
            <person name="Chen C.Y."/>
            <person name="Tzean S.S."/>
            <person name="Ota Y."/>
            <person name="Hattori T."/>
            <person name="Sahashi N."/>
            <person name="Liou R.F."/>
            <person name="Kikuchi T."/>
            <person name="Tsai I.J."/>
        </authorList>
    </citation>
    <scope>NUCLEOTIDE SEQUENCE [LARGE SCALE GENOMIC DNA]</scope>
    <source>
        <strain evidence="2 3">FFPRI411160</strain>
    </source>
</reference>
<dbReference type="Proteomes" id="UP000217199">
    <property type="component" value="Unassembled WGS sequence"/>
</dbReference>
<name>A0A286UPT8_9AGAM</name>
<evidence type="ECO:0000256" key="1">
    <source>
        <dbReference type="SAM" id="MobiDB-lite"/>
    </source>
</evidence>
<protein>
    <submittedName>
        <fullName evidence="2">Uncharacterized protein</fullName>
    </submittedName>
</protein>
<feature type="region of interest" description="Disordered" evidence="1">
    <location>
        <begin position="476"/>
        <end position="503"/>
    </location>
</feature>
<accession>A0A286UPT8</accession>
<feature type="compositionally biased region" description="Polar residues" evidence="1">
    <location>
        <begin position="160"/>
        <end position="190"/>
    </location>
</feature>
<feature type="compositionally biased region" description="Low complexity" evidence="1">
    <location>
        <begin position="476"/>
        <end position="489"/>
    </location>
</feature>
<evidence type="ECO:0000313" key="3">
    <source>
        <dbReference type="Proteomes" id="UP000217199"/>
    </source>
</evidence>
<dbReference type="InParanoid" id="A0A286UPT8"/>
<feature type="region of interest" description="Disordered" evidence="1">
    <location>
        <begin position="108"/>
        <end position="197"/>
    </location>
</feature>
<dbReference type="EMBL" id="NBII01000003">
    <property type="protein sequence ID" value="PAV21485.1"/>
    <property type="molecule type" value="Genomic_DNA"/>
</dbReference>